<proteinExistence type="predicted"/>
<evidence type="ECO:0000313" key="1">
    <source>
        <dbReference type="EMBL" id="CAK9041583.1"/>
    </source>
</evidence>
<evidence type="ECO:0000313" key="2">
    <source>
        <dbReference type="Proteomes" id="UP001642464"/>
    </source>
</evidence>
<keyword evidence="2" id="KW-1185">Reference proteome</keyword>
<sequence>MLTAPGNYEASLAFDGLTSTCWWSSSTDPGSWIGLHVKTAAPRRSKEGVVEEDVDGGERATDSHATALYARSVRLVGLSGKVNPDTIYVQFYKEGAHIPFHPEGTPGLWYTLQSFTYTEACVELTSDFSTIFGNEFDTVAPTILSSIPDLSTSLTVSDTQRLALYFSEPIVIMSGSEVKLVDAGADGLCSTSDDVILSIPADLPTAYVRNGTDPWVYVTGNMILVRYPYQNMEAGNYHCLQVDPAVIQDLAGTPFPGLLENDFRFLVAATPFLDETAPVFVATDPPTGSTMEGLQLITFKIFMSDWNKNERTDLQGSLSDLHFKILSESLRFSFRIFMAVLRMLKKRTHMDKYSTKGYTWIRMQQVEA</sequence>
<comment type="caution">
    <text evidence="1">The sequence shown here is derived from an EMBL/GenBank/DDBJ whole genome shotgun (WGS) entry which is preliminary data.</text>
</comment>
<name>A0ABP0LS77_9DINO</name>
<dbReference type="EMBL" id="CAXAMM010017635">
    <property type="protein sequence ID" value="CAK9041583.1"/>
    <property type="molecule type" value="Genomic_DNA"/>
</dbReference>
<accession>A0ABP0LS77</accession>
<reference evidence="1 2" key="1">
    <citation type="submission" date="2024-02" db="EMBL/GenBank/DDBJ databases">
        <authorList>
            <person name="Chen Y."/>
            <person name="Shah S."/>
            <person name="Dougan E. K."/>
            <person name="Thang M."/>
            <person name="Chan C."/>
        </authorList>
    </citation>
    <scope>NUCLEOTIDE SEQUENCE [LARGE SCALE GENOMIC DNA]</scope>
</reference>
<gene>
    <name evidence="1" type="ORF">SCF082_LOCUS23999</name>
</gene>
<organism evidence="1 2">
    <name type="scientific">Durusdinium trenchii</name>
    <dbReference type="NCBI Taxonomy" id="1381693"/>
    <lineage>
        <taxon>Eukaryota</taxon>
        <taxon>Sar</taxon>
        <taxon>Alveolata</taxon>
        <taxon>Dinophyceae</taxon>
        <taxon>Suessiales</taxon>
        <taxon>Symbiodiniaceae</taxon>
        <taxon>Durusdinium</taxon>
    </lineage>
</organism>
<protein>
    <submittedName>
        <fullName evidence="1">Dihydropyridine-sensitive L-type skeletal muscle calcium channel subunit alpha-1</fullName>
    </submittedName>
</protein>
<dbReference type="Proteomes" id="UP001642464">
    <property type="component" value="Unassembled WGS sequence"/>
</dbReference>